<dbReference type="Proteomes" id="UP000800200">
    <property type="component" value="Unassembled WGS sequence"/>
</dbReference>
<gene>
    <name evidence="1" type="ORF">K469DRAFT_709552</name>
</gene>
<evidence type="ECO:0000313" key="1">
    <source>
        <dbReference type="EMBL" id="KAF2194058.1"/>
    </source>
</evidence>
<name>A0A6A6ETI6_9PEZI</name>
<keyword evidence="2" id="KW-1185">Reference proteome</keyword>
<dbReference type="AlphaFoldDB" id="A0A6A6ETI6"/>
<reference evidence="1" key="1">
    <citation type="journal article" date="2020" name="Stud. Mycol.">
        <title>101 Dothideomycetes genomes: a test case for predicting lifestyles and emergence of pathogens.</title>
        <authorList>
            <person name="Haridas S."/>
            <person name="Albert R."/>
            <person name="Binder M."/>
            <person name="Bloem J."/>
            <person name="Labutti K."/>
            <person name="Salamov A."/>
            <person name="Andreopoulos B."/>
            <person name="Baker S."/>
            <person name="Barry K."/>
            <person name="Bills G."/>
            <person name="Bluhm B."/>
            <person name="Cannon C."/>
            <person name="Castanera R."/>
            <person name="Culley D."/>
            <person name="Daum C."/>
            <person name="Ezra D."/>
            <person name="Gonzalez J."/>
            <person name="Henrissat B."/>
            <person name="Kuo A."/>
            <person name="Liang C."/>
            <person name="Lipzen A."/>
            <person name="Lutzoni F."/>
            <person name="Magnuson J."/>
            <person name="Mondo S."/>
            <person name="Nolan M."/>
            <person name="Ohm R."/>
            <person name="Pangilinan J."/>
            <person name="Park H.-J."/>
            <person name="Ramirez L."/>
            <person name="Alfaro M."/>
            <person name="Sun H."/>
            <person name="Tritt A."/>
            <person name="Yoshinaga Y."/>
            <person name="Zwiers L.-H."/>
            <person name="Turgeon B."/>
            <person name="Goodwin S."/>
            <person name="Spatafora J."/>
            <person name="Crous P."/>
            <person name="Grigoriev I."/>
        </authorList>
    </citation>
    <scope>NUCLEOTIDE SEQUENCE</scope>
    <source>
        <strain evidence="1">CBS 207.26</strain>
    </source>
</reference>
<accession>A0A6A6ETI6</accession>
<dbReference type="InterPro" id="IPR023296">
    <property type="entry name" value="Glyco_hydro_beta-prop_sf"/>
</dbReference>
<sequence>MLIDTDDKDRWNAINASLLIDREDFYLALGSYQDGIWVAKMDASDKYTRSVNPPVNIA</sequence>
<evidence type="ECO:0000313" key="2">
    <source>
        <dbReference type="Proteomes" id="UP000800200"/>
    </source>
</evidence>
<organism evidence="1 2">
    <name type="scientific">Zopfia rhizophila CBS 207.26</name>
    <dbReference type="NCBI Taxonomy" id="1314779"/>
    <lineage>
        <taxon>Eukaryota</taxon>
        <taxon>Fungi</taxon>
        <taxon>Dikarya</taxon>
        <taxon>Ascomycota</taxon>
        <taxon>Pezizomycotina</taxon>
        <taxon>Dothideomycetes</taxon>
        <taxon>Dothideomycetes incertae sedis</taxon>
        <taxon>Zopfiaceae</taxon>
        <taxon>Zopfia</taxon>
    </lineage>
</organism>
<proteinExistence type="predicted"/>
<dbReference type="Gene3D" id="2.115.10.20">
    <property type="entry name" value="Glycosyl hydrolase domain, family 43"/>
    <property type="match status" value="1"/>
</dbReference>
<dbReference type="EMBL" id="ML994612">
    <property type="protein sequence ID" value="KAF2194058.1"/>
    <property type="molecule type" value="Genomic_DNA"/>
</dbReference>
<protein>
    <submittedName>
        <fullName evidence="1">Uncharacterized protein</fullName>
    </submittedName>
</protein>